<dbReference type="OrthoDB" id="4062651at2759"/>
<dbReference type="InterPro" id="IPR011009">
    <property type="entry name" value="Kinase-like_dom_sf"/>
</dbReference>
<evidence type="ECO:0000313" key="3">
    <source>
        <dbReference type="Proteomes" id="UP000799118"/>
    </source>
</evidence>
<dbReference type="GO" id="GO:0005524">
    <property type="term" value="F:ATP binding"/>
    <property type="evidence" value="ECO:0007669"/>
    <property type="project" value="InterPro"/>
</dbReference>
<dbReference type="PANTHER" id="PTHR44329">
    <property type="entry name" value="SERINE/THREONINE-PROTEIN KINASE TNNI3K-RELATED"/>
    <property type="match status" value="1"/>
</dbReference>
<dbReference type="Gene3D" id="1.10.510.10">
    <property type="entry name" value="Transferase(Phosphotransferase) domain 1"/>
    <property type="match status" value="1"/>
</dbReference>
<reference evidence="2" key="1">
    <citation type="journal article" date="2019" name="Environ. Microbiol.">
        <title>Fungal ecological strategies reflected in gene transcription - a case study of two litter decomposers.</title>
        <authorList>
            <person name="Barbi F."/>
            <person name="Kohler A."/>
            <person name="Barry K."/>
            <person name="Baskaran P."/>
            <person name="Daum C."/>
            <person name="Fauchery L."/>
            <person name="Ihrmark K."/>
            <person name="Kuo A."/>
            <person name="LaButti K."/>
            <person name="Lipzen A."/>
            <person name="Morin E."/>
            <person name="Grigoriev I.V."/>
            <person name="Henrissat B."/>
            <person name="Lindahl B."/>
            <person name="Martin F."/>
        </authorList>
    </citation>
    <scope>NUCLEOTIDE SEQUENCE</scope>
    <source>
        <strain evidence="2">JB14</strain>
    </source>
</reference>
<gene>
    <name evidence="2" type="ORF">BT96DRAFT_769715</name>
</gene>
<dbReference type="PROSITE" id="PS00108">
    <property type="entry name" value="PROTEIN_KINASE_ST"/>
    <property type="match status" value="1"/>
</dbReference>
<dbReference type="EMBL" id="ML769456">
    <property type="protein sequence ID" value="KAE9400436.1"/>
    <property type="molecule type" value="Genomic_DNA"/>
</dbReference>
<protein>
    <submittedName>
        <fullName evidence="2">Kinase-like protein</fullName>
    </submittedName>
</protein>
<feature type="domain" description="Protein kinase" evidence="1">
    <location>
        <begin position="1"/>
        <end position="93"/>
    </location>
</feature>
<name>A0A6A4HQR4_9AGAR</name>
<sequence length="93" mass="10197">MSIDLAKGLSFLHSLCIAHCDIKPDNLLFNKDGRLMVADFGSAMLVGGVETLVKGYRGTEGWAAPGPLTFFQEMEKWRLFSPLQADLYSCGVV</sequence>
<keyword evidence="2" id="KW-0808">Transferase</keyword>
<evidence type="ECO:0000313" key="2">
    <source>
        <dbReference type="EMBL" id="KAE9400436.1"/>
    </source>
</evidence>
<dbReference type="Pfam" id="PF00069">
    <property type="entry name" value="Pkinase"/>
    <property type="match status" value="1"/>
</dbReference>
<dbReference type="Proteomes" id="UP000799118">
    <property type="component" value="Unassembled WGS sequence"/>
</dbReference>
<dbReference type="GO" id="GO:0004674">
    <property type="term" value="F:protein serine/threonine kinase activity"/>
    <property type="evidence" value="ECO:0007669"/>
    <property type="project" value="TreeGrafter"/>
</dbReference>
<dbReference type="SUPFAM" id="SSF56112">
    <property type="entry name" value="Protein kinase-like (PK-like)"/>
    <property type="match status" value="1"/>
</dbReference>
<dbReference type="InterPro" id="IPR000719">
    <property type="entry name" value="Prot_kinase_dom"/>
</dbReference>
<organism evidence="2 3">
    <name type="scientific">Gymnopus androsaceus JB14</name>
    <dbReference type="NCBI Taxonomy" id="1447944"/>
    <lineage>
        <taxon>Eukaryota</taxon>
        <taxon>Fungi</taxon>
        <taxon>Dikarya</taxon>
        <taxon>Basidiomycota</taxon>
        <taxon>Agaricomycotina</taxon>
        <taxon>Agaricomycetes</taxon>
        <taxon>Agaricomycetidae</taxon>
        <taxon>Agaricales</taxon>
        <taxon>Marasmiineae</taxon>
        <taxon>Omphalotaceae</taxon>
        <taxon>Gymnopus</taxon>
    </lineage>
</organism>
<dbReference type="AlphaFoldDB" id="A0A6A4HQR4"/>
<dbReference type="InterPro" id="IPR008271">
    <property type="entry name" value="Ser/Thr_kinase_AS"/>
</dbReference>
<accession>A0A6A4HQR4</accession>
<keyword evidence="2" id="KW-0418">Kinase</keyword>
<dbReference type="InterPro" id="IPR051681">
    <property type="entry name" value="Ser/Thr_Kinases-Pseudokinases"/>
</dbReference>
<dbReference type="PROSITE" id="PS50011">
    <property type="entry name" value="PROTEIN_KINASE_DOM"/>
    <property type="match status" value="1"/>
</dbReference>
<feature type="non-terminal residue" evidence="2">
    <location>
        <position position="93"/>
    </location>
</feature>
<dbReference type="PANTHER" id="PTHR44329:SF280">
    <property type="entry name" value="PROTEIN KINASE"/>
    <property type="match status" value="1"/>
</dbReference>
<dbReference type="GO" id="GO:0005886">
    <property type="term" value="C:plasma membrane"/>
    <property type="evidence" value="ECO:0007669"/>
    <property type="project" value="TreeGrafter"/>
</dbReference>
<keyword evidence="3" id="KW-1185">Reference proteome</keyword>
<proteinExistence type="predicted"/>
<evidence type="ECO:0000259" key="1">
    <source>
        <dbReference type="PROSITE" id="PS50011"/>
    </source>
</evidence>